<comment type="caution">
    <text evidence="1">The sequence shown here is derived from an EMBL/GenBank/DDBJ whole genome shotgun (WGS) entry which is preliminary data.</text>
</comment>
<keyword evidence="2" id="KW-1185">Reference proteome</keyword>
<gene>
    <name evidence="1" type="ORF">SE18_10835</name>
</gene>
<evidence type="ECO:0000313" key="2">
    <source>
        <dbReference type="Proteomes" id="UP000050277"/>
    </source>
</evidence>
<evidence type="ECO:0000313" key="1">
    <source>
        <dbReference type="EMBL" id="KPL87551.1"/>
    </source>
</evidence>
<organism evidence="1 2">
    <name type="scientific">Herpetosiphon geysericola</name>
    <dbReference type="NCBI Taxonomy" id="70996"/>
    <lineage>
        <taxon>Bacteria</taxon>
        <taxon>Bacillati</taxon>
        <taxon>Chloroflexota</taxon>
        <taxon>Chloroflexia</taxon>
        <taxon>Herpetosiphonales</taxon>
        <taxon>Herpetosiphonaceae</taxon>
        <taxon>Herpetosiphon</taxon>
    </lineage>
</organism>
<dbReference type="EMBL" id="LGKP01000018">
    <property type="protein sequence ID" value="KPL87551.1"/>
    <property type="molecule type" value="Genomic_DNA"/>
</dbReference>
<dbReference type="RefSeq" id="WP_054534471.1">
    <property type="nucleotide sequence ID" value="NZ_LGKP01000018.1"/>
</dbReference>
<name>A0A0P6XT41_9CHLR</name>
<dbReference type="Proteomes" id="UP000050277">
    <property type="component" value="Unassembled WGS sequence"/>
</dbReference>
<accession>A0A0P6XT41</accession>
<protein>
    <submittedName>
        <fullName evidence="1">Uncharacterized protein</fullName>
    </submittedName>
</protein>
<reference evidence="1 2" key="1">
    <citation type="submission" date="2015-07" db="EMBL/GenBank/DDBJ databases">
        <title>Whole genome sequence of Herpetosiphon geysericola DSM 7119.</title>
        <authorList>
            <person name="Hemp J."/>
            <person name="Ward L.M."/>
            <person name="Pace L.A."/>
            <person name="Fischer W.W."/>
        </authorList>
    </citation>
    <scope>NUCLEOTIDE SEQUENCE [LARGE SCALE GENOMIC DNA]</scope>
    <source>
        <strain evidence="1 2">DSM 7119</strain>
    </source>
</reference>
<dbReference type="OrthoDB" id="9806299at2"/>
<sequence>MTNQETHTPDYDIWTMVTKSRYCYVISALLIGKIKIAIGGYGQKVIPMLSAYIPVPKARLLIHRILDPVLPPSDGFCFEVIGGSSRDGVVESRILKFVFDAGQNGQFATMPWRIVIGIGPGRLLDTGGISPIGKPTSVADIRLSIDDMTMLALELQAHLAHRQGTYEYHRIREQRERHAQRAADTDAA</sequence>
<proteinExistence type="predicted"/>
<dbReference type="AlphaFoldDB" id="A0A0P6XT41"/>